<dbReference type="PANTHER" id="PTHR24104:SF25">
    <property type="entry name" value="PROTEIN LIN-41"/>
    <property type="match status" value="1"/>
</dbReference>
<dbReference type="Proteomes" id="UP000663838">
    <property type="component" value="Unassembled WGS sequence"/>
</dbReference>
<dbReference type="EMBL" id="CAJOBQ010002103">
    <property type="protein sequence ID" value="CAF4539217.1"/>
    <property type="molecule type" value="Genomic_DNA"/>
</dbReference>
<dbReference type="AlphaFoldDB" id="A0A821JRI8"/>
<accession>A0A821JRI8</accession>
<feature type="repeat" description="NHL" evidence="2">
    <location>
        <begin position="30"/>
        <end position="67"/>
    </location>
</feature>
<dbReference type="CDD" id="cd05819">
    <property type="entry name" value="NHL"/>
    <property type="match status" value="1"/>
</dbReference>
<dbReference type="Proteomes" id="UP000663862">
    <property type="component" value="Unassembled WGS sequence"/>
</dbReference>
<dbReference type="PANTHER" id="PTHR24104">
    <property type="entry name" value="E3 UBIQUITIN-PROTEIN LIGASE NHLRC1-RELATED"/>
    <property type="match status" value="1"/>
</dbReference>
<dbReference type="EMBL" id="CAJOBS010001335">
    <property type="protein sequence ID" value="CAF4719214.1"/>
    <property type="molecule type" value="Genomic_DNA"/>
</dbReference>
<dbReference type="InterPro" id="IPR050952">
    <property type="entry name" value="TRIM-NHL_E3_ligases"/>
</dbReference>
<feature type="repeat" description="NHL" evidence="2">
    <location>
        <begin position="178"/>
        <end position="209"/>
    </location>
</feature>
<sequence length="310" mass="34220">MVSMRASQLDIPIHATWSQTGVTVAGGNGRGKGTHQLYHPHGLFVDDDQTIYIADYSNDWIVEWKPGASNGQVVAGGNGYGKGDHQLNGPLDVIVDKETDSLIISDKGNARVVKWPRRDGEKGETLISNVYCTGLTMDQQGSLYVVEKYGHKVDRYRRGDTQGEVVAGYNGEGNDLDQLSRPWSIFVDQEHSVYVSDSGNHRVMKFKQGAKKGNVIAGAQEDEDSLPELYSPRGIVVDQLETIYVADELNSRIMRWPKRAKHGSVIIGGNGKGSNSNQLNYPIGLSFDRHGNLYVVDSDNARVQRFDINI</sequence>
<evidence type="ECO:0000313" key="5">
    <source>
        <dbReference type="Proteomes" id="UP000663838"/>
    </source>
</evidence>
<dbReference type="Gene3D" id="2.120.10.30">
    <property type="entry name" value="TolB, C-terminal domain"/>
    <property type="match status" value="3"/>
</dbReference>
<evidence type="ECO:0000313" key="4">
    <source>
        <dbReference type="EMBL" id="CAF4719214.1"/>
    </source>
</evidence>
<dbReference type="PROSITE" id="PS51125">
    <property type="entry name" value="NHL"/>
    <property type="match status" value="3"/>
</dbReference>
<evidence type="ECO:0000256" key="2">
    <source>
        <dbReference type="PROSITE-ProRule" id="PRU00504"/>
    </source>
</evidence>
<organism evidence="4 5">
    <name type="scientific">Rotaria socialis</name>
    <dbReference type="NCBI Taxonomy" id="392032"/>
    <lineage>
        <taxon>Eukaryota</taxon>
        <taxon>Metazoa</taxon>
        <taxon>Spiralia</taxon>
        <taxon>Gnathifera</taxon>
        <taxon>Rotifera</taxon>
        <taxon>Eurotatoria</taxon>
        <taxon>Bdelloidea</taxon>
        <taxon>Philodinida</taxon>
        <taxon>Philodinidae</taxon>
        <taxon>Rotaria</taxon>
    </lineage>
</organism>
<feature type="repeat" description="NHL" evidence="2">
    <location>
        <begin position="272"/>
        <end position="309"/>
    </location>
</feature>
<comment type="caution">
    <text evidence="4">The sequence shown here is derived from an EMBL/GenBank/DDBJ whole genome shotgun (WGS) entry which is preliminary data.</text>
</comment>
<name>A0A821JRI8_9BILA</name>
<proteinExistence type="predicted"/>
<reference evidence="4" key="1">
    <citation type="submission" date="2021-02" db="EMBL/GenBank/DDBJ databases">
        <authorList>
            <person name="Nowell W R."/>
        </authorList>
    </citation>
    <scope>NUCLEOTIDE SEQUENCE</scope>
</reference>
<dbReference type="Pfam" id="PF01436">
    <property type="entry name" value="NHL"/>
    <property type="match status" value="2"/>
</dbReference>
<dbReference type="InterPro" id="IPR011042">
    <property type="entry name" value="6-blade_b-propeller_TolB-like"/>
</dbReference>
<dbReference type="SUPFAM" id="SSF101898">
    <property type="entry name" value="NHL repeat"/>
    <property type="match status" value="1"/>
</dbReference>
<keyword evidence="1" id="KW-0677">Repeat</keyword>
<gene>
    <name evidence="4" type="ORF">TOA249_LOCUS18162</name>
    <name evidence="3" type="ORF">TSG867_LOCUS23852</name>
</gene>
<evidence type="ECO:0000256" key="1">
    <source>
        <dbReference type="ARBA" id="ARBA00022737"/>
    </source>
</evidence>
<protein>
    <submittedName>
        <fullName evidence="4">Uncharacterized protein</fullName>
    </submittedName>
</protein>
<dbReference type="GO" id="GO:0008270">
    <property type="term" value="F:zinc ion binding"/>
    <property type="evidence" value="ECO:0007669"/>
    <property type="project" value="UniProtKB-KW"/>
</dbReference>
<evidence type="ECO:0000313" key="3">
    <source>
        <dbReference type="EMBL" id="CAF4539217.1"/>
    </source>
</evidence>
<dbReference type="InterPro" id="IPR001258">
    <property type="entry name" value="NHL_repeat"/>
</dbReference>